<dbReference type="EMBL" id="MU117970">
    <property type="protein sequence ID" value="KAF9652192.1"/>
    <property type="molecule type" value="Genomic_DNA"/>
</dbReference>
<accession>A0ACB6ZRN7</accession>
<comment type="caution">
    <text evidence="1">The sequence shown here is derived from an EMBL/GenBank/DDBJ whole genome shotgun (WGS) entry which is preliminary data.</text>
</comment>
<gene>
    <name evidence="1" type="ORF">BDM02DRAFT_3089779</name>
</gene>
<organism evidence="1 2">
    <name type="scientific">Thelephora ganbajun</name>
    <name type="common">Ganba fungus</name>
    <dbReference type="NCBI Taxonomy" id="370292"/>
    <lineage>
        <taxon>Eukaryota</taxon>
        <taxon>Fungi</taxon>
        <taxon>Dikarya</taxon>
        <taxon>Basidiomycota</taxon>
        <taxon>Agaricomycotina</taxon>
        <taxon>Agaricomycetes</taxon>
        <taxon>Thelephorales</taxon>
        <taxon>Thelephoraceae</taxon>
        <taxon>Thelephora</taxon>
    </lineage>
</organism>
<evidence type="ECO:0000313" key="1">
    <source>
        <dbReference type="EMBL" id="KAF9652192.1"/>
    </source>
</evidence>
<reference evidence="1" key="2">
    <citation type="journal article" date="2020" name="Nat. Commun.">
        <title>Large-scale genome sequencing of mycorrhizal fungi provides insights into the early evolution of symbiotic traits.</title>
        <authorList>
            <person name="Miyauchi S."/>
            <person name="Kiss E."/>
            <person name="Kuo A."/>
            <person name="Drula E."/>
            <person name="Kohler A."/>
            <person name="Sanchez-Garcia M."/>
            <person name="Morin E."/>
            <person name="Andreopoulos B."/>
            <person name="Barry K.W."/>
            <person name="Bonito G."/>
            <person name="Buee M."/>
            <person name="Carver A."/>
            <person name="Chen C."/>
            <person name="Cichocki N."/>
            <person name="Clum A."/>
            <person name="Culley D."/>
            <person name="Crous P.W."/>
            <person name="Fauchery L."/>
            <person name="Girlanda M."/>
            <person name="Hayes R.D."/>
            <person name="Keri Z."/>
            <person name="LaButti K."/>
            <person name="Lipzen A."/>
            <person name="Lombard V."/>
            <person name="Magnuson J."/>
            <person name="Maillard F."/>
            <person name="Murat C."/>
            <person name="Nolan M."/>
            <person name="Ohm R.A."/>
            <person name="Pangilinan J."/>
            <person name="Pereira M.F."/>
            <person name="Perotto S."/>
            <person name="Peter M."/>
            <person name="Pfister S."/>
            <person name="Riley R."/>
            <person name="Sitrit Y."/>
            <person name="Stielow J.B."/>
            <person name="Szollosi G."/>
            <person name="Zifcakova L."/>
            <person name="Stursova M."/>
            <person name="Spatafora J.W."/>
            <person name="Tedersoo L."/>
            <person name="Vaario L.M."/>
            <person name="Yamada A."/>
            <person name="Yan M."/>
            <person name="Wang P."/>
            <person name="Xu J."/>
            <person name="Bruns T."/>
            <person name="Baldrian P."/>
            <person name="Vilgalys R."/>
            <person name="Dunand C."/>
            <person name="Henrissat B."/>
            <person name="Grigoriev I.V."/>
            <person name="Hibbett D."/>
            <person name="Nagy L.G."/>
            <person name="Martin F.M."/>
        </authorList>
    </citation>
    <scope>NUCLEOTIDE SEQUENCE</scope>
    <source>
        <strain evidence="1">P2</strain>
    </source>
</reference>
<dbReference type="Proteomes" id="UP000886501">
    <property type="component" value="Unassembled WGS sequence"/>
</dbReference>
<sequence length="641" mass="71049">MVEKVQDATSEHSISGTSYGPTRPSVSVGPSETRGEPSSSVSPSGREIFDATVTGVQDRVSLPHLRSDPPPSKTYRRLAHSLDEFRQQEGEQREARLKEVWQRLTEARNGKGKERTASVGPVNPTTVDGVGTKGATFTREKAEMLQDIYDDELLHKCGNGYGLTYARGSKLLIPWNDFYRYAEIKEVELWHVFHDELDLDGNGHLDAEELGLALENAGIPLSPGTLSEFMTTLTSSPHSHTINFREFRDFLLLLPRKVSTAEIYQYYETRRYLGDDGRGAARVTMEGDVSLSAEDKPPPNMASSIPVISMAPSQVTLPLLPVDHSYSQQTEEEEQGEVEVYEEEEHHGWFGGSTAVKYLLAGVSRTCTAPFDRLRIFLITRQPDPTLTVPSRPFGMKAVTGAMTRIYVENGILGFWIGNGLSVVKILPESAIKFLSYESSKRMFATYWDHVEDSRDISWFSRFMSGGIGGITSQLSIYPIETVKTQMMSNIGGQRRTLAQAVKHVYSLGGMRAYYRGLAIGLLGVFPYSAIDMSTFEALKLTYVRSTRQEEPGVLALLAFGSISGSVGATSVYPLNLVRTRLQASGSPAHPQLYTGIWDVVSRTYNQRGVRGFYIGLGPTLAKVIPAVSISYMVYEQSKRK</sequence>
<reference evidence="1" key="1">
    <citation type="submission" date="2019-10" db="EMBL/GenBank/DDBJ databases">
        <authorList>
            <consortium name="DOE Joint Genome Institute"/>
            <person name="Kuo A."/>
            <person name="Miyauchi S."/>
            <person name="Kiss E."/>
            <person name="Drula E."/>
            <person name="Kohler A."/>
            <person name="Sanchez-Garcia M."/>
            <person name="Andreopoulos B."/>
            <person name="Barry K.W."/>
            <person name="Bonito G."/>
            <person name="Buee M."/>
            <person name="Carver A."/>
            <person name="Chen C."/>
            <person name="Cichocki N."/>
            <person name="Clum A."/>
            <person name="Culley D."/>
            <person name="Crous P.W."/>
            <person name="Fauchery L."/>
            <person name="Girlanda M."/>
            <person name="Hayes R."/>
            <person name="Keri Z."/>
            <person name="Labutti K."/>
            <person name="Lipzen A."/>
            <person name="Lombard V."/>
            <person name="Magnuson J."/>
            <person name="Maillard F."/>
            <person name="Morin E."/>
            <person name="Murat C."/>
            <person name="Nolan M."/>
            <person name="Ohm R."/>
            <person name="Pangilinan J."/>
            <person name="Pereira M."/>
            <person name="Perotto S."/>
            <person name="Peter M."/>
            <person name="Riley R."/>
            <person name="Sitrit Y."/>
            <person name="Stielow B."/>
            <person name="Szollosi G."/>
            <person name="Zifcakova L."/>
            <person name="Stursova M."/>
            <person name="Spatafora J.W."/>
            <person name="Tedersoo L."/>
            <person name="Vaario L.-M."/>
            <person name="Yamada A."/>
            <person name="Yan M."/>
            <person name="Wang P."/>
            <person name="Xu J."/>
            <person name="Bruns T."/>
            <person name="Baldrian P."/>
            <person name="Vilgalys R."/>
            <person name="Henrissat B."/>
            <person name="Grigoriev I.V."/>
            <person name="Hibbett D."/>
            <person name="Nagy L.G."/>
            <person name="Martin F.M."/>
        </authorList>
    </citation>
    <scope>NUCLEOTIDE SEQUENCE</scope>
    <source>
        <strain evidence="1">P2</strain>
    </source>
</reference>
<keyword evidence="2" id="KW-1185">Reference proteome</keyword>
<protein>
    <submittedName>
        <fullName evidence="1">Mitochondrial carrier</fullName>
    </submittedName>
</protein>
<proteinExistence type="predicted"/>
<name>A0ACB6ZRN7_THEGA</name>
<evidence type="ECO:0000313" key="2">
    <source>
        <dbReference type="Proteomes" id="UP000886501"/>
    </source>
</evidence>